<proteinExistence type="inferred from homology"/>
<evidence type="ECO:0000256" key="9">
    <source>
        <dbReference type="ARBA" id="ARBA00022741"/>
    </source>
</evidence>
<evidence type="ECO:0000256" key="5">
    <source>
        <dbReference type="ARBA" id="ARBA00017394"/>
    </source>
</evidence>
<evidence type="ECO:0000256" key="1">
    <source>
        <dbReference type="ARBA" id="ARBA00003572"/>
    </source>
</evidence>
<evidence type="ECO:0000256" key="12">
    <source>
        <dbReference type="SAM" id="MobiDB-lite"/>
    </source>
</evidence>
<dbReference type="InterPro" id="IPR023465">
    <property type="entry name" value="Riboflavin_kinase_dom_sf"/>
</dbReference>
<evidence type="ECO:0000256" key="4">
    <source>
        <dbReference type="ARBA" id="ARBA00012105"/>
    </source>
</evidence>
<gene>
    <name evidence="14" type="ORF">Amon01_000587600</name>
</gene>
<evidence type="ECO:0000259" key="13">
    <source>
        <dbReference type="SMART" id="SM00904"/>
    </source>
</evidence>
<dbReference type="EMBL" id="BSXU01003433">
    <property type="protein sequence ID" value="GMG40081.1"/>
    <property type="molecule type" value="Genomic_DNA"/>
</dbReference>
<dbReference type="SUPFAM" id="SSF82114">
    <property type="entry name" value="Riboflavin kinase-like"/>
    <property type="match status" value="1"/>
</dbReference>
<dbReference type="InterPro" id="IPR015865">
    <property type="entry name" value="Riboflavin_kinase_bac/euk"/>
</dbReference>
<dbReference type="GO" id="GO:0005739">
    <property type="term" value="C:mitochondrion"/>
    <property type="evidence" value="ECO:0007669"/>
    <property type="project" value="TreeGrafter"/>
</dbReference>
<dbReference type="AlphaFoldDB" id="A0A9W7DIH3"/>
<dbReference type="GO" id="GO:0009231">
    <property type="term" value="P:riboflavin biosynthetic process"/>
    <property type="evidence" value="ECO:0007669"/>
    <property type="project" value="InterPro"/>
</dbReference>
<reference evidence="14" key="1">
    <citation type="submission" date="2023-04" db="EMBL/GenBank/DDBJ databases">
        <title>Ambrosiozyma monospora NBRC 1965.</title>
        <authorList>
            <person name="Ichikawa N."/>
            <person name="Sato H."/>
            <person name="Tonouchi N."/>
        </authorList>
    </citation>
    <scope>NUCLEOTIDE SEQUENCE</scope>
    <source>
        <strain evidence="14">NBRC 1965</strain>
    </source>
</reference>
<evidence type="ECO:0000256" key="10">
    <source>
        <dbReference type="ARBA" id="ARBA00022840"/>
    </source>
</evidence>
<keyword evidence="7" id="KW-0288">FMN</keyword>
<dbReference type="InterPro" id="IPR023468">
    <property type="entry name" value="Riboflavin_kinase"/>
</dbReference>
<dbReference type="GO" id="GO:0005524">
    <property type="term" value="F:ATP binding"/>
    <property type="evidence" value="ECO:0007669"/>
    <property type="project" value="UniProtKB-KW"/>
</dbReference>
<comment type="similarity">
    <text evidence="3">Belongs to the flavokinase family.</text>
</comment>
<keyword evidence="9" id="KW-0547">Nucleotide-binding</keyword>
<feature type="region of interest" description="Disordered" evidence="12">
    <location>
        <begin position="87"/>
        <end position="109"/>
    </location>
</feature>
<comment type="caution">
    <text evidence="14">The sequence shown here is derived from an EMBL/GenBank/DDBJ whole genome shotgun (WGS) entry which is preliminary data.</text>
</comment>
<dbReference type="Proteomes" id="UP001165063">
    <property type="component" value="Unassembled WGS sequence"/>
</dbReference>
<protein>
    <recommendedName>
        <fullName evidence="5">Riboflavin kinase</fullName>
        <ecNumber evidence="4">2.7.1.26</ecNumber>
    </recommendedName>
    <alternativeName>
        <fullName evidence="11">Flavin mononucleotide kinase 1</fullName>
    </alternativeName>
</protein>
<dbReference type="PANTHER" id="PTHR22749">
    <property type="entry name" value="RIBOFLAVIN KINASE/FMN ADENYLYLTRANSFERASE"/>
    <property type="match status" value="1"/>
</dbReference>
<accession>A0A9W7DIH3</accession>
<dbReference type="PANTHER" id="PTHR22749:SF6">
    <property type="entry name" value="RIBOFLAVIN KINASE"/>
    <property type="match status" value="1"/>
</dbReference>
<dbReference type="SMART" id="SM00904">
    <property type="entry name" value="Flavokinase"/>
    <property type="match status" value="1"/>
</dbReference>
<comment type="pathway">
    <text evidence="2">Cofactor biosynthesis; FMN biosynthesis; FMN from riboflavin (ATP route): step 1/1.</text>
</comment>
<evidence type="ECO:0000256" key="2">
    <source>
        <dbReference type="ARBA" id="ARBA00005201"/>
    </source>
</evidence>
<dbReference type="Gene3D" id="2.40.30.30">
    <property type="entry name" value="Riboflavin kinase-like"/>
    <property type="match status" value="1"/>
</dbReference>
<feature type="domain" description="Riboflavin kinase" evidence="13">
    <location>
        <begin position="18"/>
        <end position="212"/>
    </location>
</feature>
<evidence type="ECO:0000256" key="8">
    <source>
        <dbReference type="ARBA" id="ARBA00022679"/>
    </source>
</evidence>
<dbReference type="EC" id="2.7.1.26" evidence="4"/>
<dbReference type="Pfam" id="PF01687">
    <property type="entry name" value="Flavokinase"/>
    <property type="match status" value="1"/>
</dbReference>
<dbReference type="GO" id="GO:0009398">
    <property type="term" value="P:FMN biosynthetic process"/>
    <property type="evidence" value="ECO:0007669"/>
    <property type="project" value="TreeGrafter"/>
</dbReference>
<keyword evidence="6" id="KW-0285">Flavoprotein</keyword>
<name>A0A9W7DIH3_AMBMO</name>
<dbReference type="GO" id="GO:0008531">
    <property type="term" value="F:riboflavin kinase activity"/>
    <property type="evidence" value="ECO:0007669"/>
    <property type="project" value="UniProtKB-EC"/>
</dbReference>
<keyword evidence="10" id="KW-0067">ATP-binding</keyword>
<keyword evidence="15" id="KW-1185">Reference proteome</keyword>
<organism evidence="14 15">
    <name type="scientific">Ambrosiozyma monospora</name>
    <name type="common">Yeast</name>
    <name type="synonym">Endomycopsis monosporus</name>
    <dbReference type="NCBI Taxonomy" id="43982"/>
    <lineage>
        <taxon>Eukaryota</taxon>
        <taxon>Fungi</taxon>
        <taxon>Dikarya</taxon>
        <taxon>Ascomycota</taxon>
        <taxon>Saccharomycotina</taxon>
        <taxon>Pichiomycetes</taxon>
        <taxon>Pichiales</taxon>
        <taxon>Pichiaceae</taxon>
        <taxon>Ambrosiozyma</taxon>
    </lineage>
</organism>
<sequence length="232" mass="25847">MARPDIPIPETPQPPYPLLFANTTVIPGFGRGSSEIGIPTANVPITSFSQLDDIPETGVYFGYVKIHKSKNYANGNVDVKADDDKTNVDCVEGKDKDKGEGGKQDKKQERKLVDRIDGKSQVELTYSGLLSSSNGDFDVLPMVLSIGWNPFFKNKQKACELHVMHKFEGPFYGADLSFIVLGYIRPELDYVSLELLIQDINLDIEIALKYLSTEEYGKFKSLLDDLEKTESS</sequence>
<evidence type="ECO:0000256" key="7">
    <source>
        <dbReference type="ARBA" id="ARBA00022643"/>
    </source>
</evidence>
<evidence type="ECO:0000256" key="3">
    <source>
        <dbReference type="ARBA" id="ARBA00010108"/>
    </source>
</evidence>
<comment type="function">
    <text evidence="1">Catalyzes the phosphorylation of riboflavin (vitamin B2) to form flavin mononucleotide (FMN) coenzyme.</text>
</comment>
<keyword evidence="8" id="KW-0808">Transferase</keyword>
<evidence type="ECO:0000313" key="15">
    <source>
        <dbReference type="Proteomes" id="UP001165063"/>
    </source>
</evidence>
<dbReference type="OrthoDB" id="276388at2759"/>
<evidence type="ECO:0000256" key="11">
    <source>
        <dbReference type="ARBA" id="ARBA00029960"/>
    </source>
</evidence>
<evidence type="ECO:0000256" key="6">
    <source>
        <dbReference type="ARBA" id="ARBA00022630"/>
    </source>
</evidence>
<evidence type="ECO:0000313" key="14">
    <source>
        <dbReference type="EMBL" id="GMG40081.1"/>
    </source>
</evidence>